<dbReference type="RefSeq" id="WP_206291056.1">
    <property type="nucleotide sequence ID" value="NZ_CP063458.1"/>
</dbReference>
<dbReference type="SUPFAM" id="SSF56784">
    <property type="entry name" value="HAD-like"/>
    <property type="match status" value="1"/>
</dbReference>
<proteinExistence type="inferred from homology"/>
<keyword evidence="6" id="KW-1185">Reference proteome</keyword>
<dbReference type="SFLD" id="SFLDS00003">
    <property type="entry name" value="Haloacid_Dehalogenase"/>
    <property type="match status" value="1"/>
</dbReference>
<dbReference type="PANTHER" id="PTHR46193">
    <property type="entry name" value="6-PHOSPHOGLUCONATE PHOSPHATASE"/>
    <property type="match status" value="1"/>
</dbReference>
<dbReference type="SFLD" id="SFLDG01129">
    <property type="entry name" value="C1.5:_HAD__Beta-PGM__Phosphata"/>
    <property type="match status" value="1"/>
</dbReference>
<dbReference type="CDD" id="cd07505">
    <property type="entry name" value="HAD_BPGM-like"/>
    <property type="match status" value="1"/>
</dbReference>
<protein>
    <submittedName>
        <fullName evidence="5">HAD family phosphatase</fullName>
    </submittedName>
</protein>
<dbReference type="InterPro" id="IPR051600">
    <property type="entry name" value="Beta-PGM-like"/>
</dbReference>
<comment type="cofactor">
    <cofactor evidence="1">
        <name>Mg(2+)</name>
        <dbReference type="ChEBI" id="CHEBI:18420"/>
    </cofactor>
</comment>
<comment type="similarity">
    <text evidence="2">Belongs to the HAD-like hydrolase superfamily. CbbY/CbbZ/Gph/YieH family.</text>
</comment>
<evidence type="ECO:0000313" key="5">
    <source>
        <dbReference type="EMBL" id="QOV88088.1"/>
    </source>
</evidence>
<dbReference type="Pfam" id="PF13419">
    <property type="entry name" value="HAD_2"/>
    <property type="match status" value="1"/>
</dbReference>
<dbReference type="EMBL" id="CP063458">
    <property type="protein sequence ID" value="QOV88088.1"/>
    <property type="molecule type" value="Genomic_DNA"/>
</dbReference>
<dbReference type="GO" id="GO:0046872">
    <property type="term" value="F:metal ion binding"/>
    <property type="evidence" value="ECO:0007669"/>
    <property type="project" value="UniProtKB-KW"/>
</dbReference>
<reference evidence="5 6" key="1">
    <citation type="submission" date="2020-10" db="EMBL/GenBank/DDBJ databases">
        <title>Wide distribution of Phycisphaera-like planctomycetes from WD2101 soil group in peatlands and genome analysis of the first cultivated representative.</title>
        <authorList>
            <person name="Dedysh S.N."/>
            <person name="Beletsky A.V."/>
            <person name="Ivanova A."/>
            <person name="Kulichevskaya I.S."/>
            <person name="Suzina N.E."/>
            <person name="Philippov D.A."/>
            <person name="Rakitin A.L."/>
            <person name="Mardanov A.V."/>
            <person name="Ravin N.V."/>
        </authorList>
    </citation>
    <scope>NUCLEOTIDE SEQUENCE [LARGE SCALE GENOMIC DNA]</scope>
    <source>
        <strain evidence="5 6">M1803</strain>
    </source>
</reference>
<dbReference type="InterPro" id="IPR041492">
    <property type="entry name" value="HAD_2"/>
</dbReference>
<keyword evidence="3" id="KW-0479">Metal-binding</keyword>
<evidence type="ECO:0000256" key="2">
    <source>
        <dbReference type="ARBA" id="ARBA00006171"/>
    </source>
</evidence>
<dbReference type="PANTHER" id="PTHR46193:SF21">
    <property type="entry name" value="SLL1138 PROTEIN"/>
    <property type="match status" value="1"/>
</dbReference>
<dbReference type="AlphaFoldDB" id="A0A7M2WRE7"/>
<evidence type="ECO:0000256" key="3">
    <source>
        <dbReference type="ARBA" id="ARBA00022723"/>
    </source>
</evidence>
<dbReference type="Proteomes" id="UP000593765">
    <property type="component" value="Chromosome"/>
</dbReference>
<dbReference type="GO" id="GO:0003824">
    <property type="term" value="F:catalytic activity"/>
    <property type="evidence" value="ECO:0007669"/>
    <property type="project" value="UniProtKB-ARBA"/>
</dbReference>
<dbReference type="InterPro" id="IPR023214">
    <property type="entry name" value="HAD_sf"/>
</dbReference>
<accession>A0A7M2WRE7</accession>
<name>A0A7M2WRE7_9BACT</name>
<dbReference type="InterPro" id="IPR036412">
    <property type="entry name" value="HAD-like_sf"/>
</dbReference>
<keyword evidence="4" id="KW-0460">Magnesium</keyword>
<sequence length="238" mass="26621">MPSWPRAVLFDFDGVLVNSEPLHYQAFREVLAKEGIVLTEEQYYRDLIGLDDRGAFRFAYGLHSKVLTPRKFLQLMAEKTLVMRDLVYRRKMTTLPGVGELVRQLWRRIPLAIVSGAMHEEIEVMLEGVALRDCFGTIIGSEDVTAGKPNPQGYLMAMRQISDRLMHEGKIEHALTPADCLVVEDAPTVVHSVVKVGFPTLAVCNTYGPEQLADAKYIVDSLQPAEVRAKVPALGLKE</sequence>
<dbReference type="KEGG" id="hbs:IPV69_17715"/>
<gene>
    <name evidence="5" type="ORF">IPV69_17715</name>
</gene>
<dbReference type="Gene3D" id="3.40.50.1000">
    <property type="entry name" value="HAD superfamily/HAD-like"/>
    <property type="match status" value="1"/>
</dbReference>
<evidence type="ECO:0000256" key="1">
    <source>
        <dbReference type="ARBA" id="ARBA00001946"/>
    </source>
</evidence>
<organism evidence="5 6">
    <name type="scientific">Humisphaera borealis</name>
    <dbReference type="NCBI Taxonomy" id="2807512"/>
    <lineage>
        <taxon>Bacteria</taxon>
        <taxon>Pseudomonadati</taxon>
        <taxon>Planctomycetota</taxon>
        <taxon>Phycisphaerae</taxon>
        <taxon>Tepidisphaerales</taxon>
        <taxon>Tepidisphaeraceae</taxon>
        <taxon>Humisphaera</taxon>
    </lineage>
</organism>
<dbReference type="InterPro" id="IPR023198">
    <property type="entry name" value="PGP-like_dom2"/>
</dbReference>
<dbReference type="Gene3D" id="1.10.150.240">
    <property type="entry name" value="Putative phosphatase, domain 2"/>
    <property type="match status" value="1"/>
</dbReference>
<evidence type="ECO:0000313" key="6">
    <source>
        <dbReference type="Proteomes" id="UP000593765"/>
    </source>
</evidence>
<evidence type="ECO:0000256" key="4">
    <source>
        <dbReference type="ARBA" id="ARBA00022842"/>
    </source>
</evidence>